<dbReference type="OrthoDB" id="8585483at2"/>
<name>A0A9X9BSL2_PSEMA</name>
<proteinExistence type="predicted"/>
<feature type="transmembrane region" description="Helical" evidence="1">
    <location>
        <begin position="85"/>
        <end position="103"/>
    </location>
</feature>
<organism evidence="2 3">
    <name type="scientific">Pseudomonas marginalis</name>
    <name type="common">Pseudomonas panacis</name>
    <dbReference type="NCBI Taxonomy" id="298"/>
    <lineage>
        <taxon>Bacteria</taxon>
        <taxon>Pseudomonadati</taxon>
        <taxon>Pseudomonadota</taxon>
        <taxon>Gammaproteobacteria</taxon>
        <taxon>Pseudomonadales</taxon>
        <taxon>Pseudomonadaceae</taxon>
        <taxon>Pseudomonas</taxon>
    </lineage>
</organism>
<sequence>MNNELVSFLLPRLEPLQMFFFLFITGATLLTGLMVALRANAHHWEKKWQGGKLGASGLRADHGSIHDLSEAVSTTAEKIAGIMPGMLLVVGLLGTFLGLGMALDHASTILQKSGNASVGAMGGAMQDMTAMMQGLGTKFKTSTWGIMAFILLKVWDLLLGYEGRRLAWCITQVKTQMSASEQQRENARAAHDAFLQNCISSAAKYMTGALGKQADTFNELMQQQANRRHGTDAEQRQLLQTGFDSVSTHISGLANGISALLQSESNSQQIAREGQAIVREAADTAQRTEQALGALADSNKQHLQTGFAGLDTRIASVTEGIGTLLQRHTESLQVHRDTQDVLSQIATSGNRTEQAMTAFTDNSRDNLQALQTAGETMGDAAGKVGQSAAELQVVVSALQGQMAEVMNGVKADLNGTLATMNKDFSDNLHGMGTQLESATTKLGDVMEAVKTDLGSNIKTMNHDFGTNLVNMTTSLGQATGNISKAIDSMSGTVSQAMEEVATNMQKTAIAQEKTTREFEMVSDNLNTNILAIQGVVEKLSKDILSGLKAVSESGQRMVSLDQRYGKVSEMLIKVPESLDALASVVTRPPVDLQPLLQSVNQLTGVANNINKSVTARKAVKAVKA</sequence>
<dbReference type="Gene3D" id="1.20.120.20">
    <property type="entry name" value="Apolipoprotein"/>
    <property type="match status" value="1"/>
</dbReference>
<comment type="caution">
    <text evidence="2">The sequence shown here is derived from an EMBL/GenBank/DDBJ whole genome shotgun (WGS) entry which is preliminary data.</text>
</comment>
<dbReference type="AlphaFoldDB" id="A0A9X9BSL2"/>
<dbReference type="EMBL" id="VFEQ01000007">
    <property type="protein sequence ID" value="TWR59748.1"/>
    <property type="molecule type" value="Genomic_DNA"/>
</dbReference>
<reference evidence="2 3" key="1">
    <citation type="submission" date="2019-06" db="EMBL/GenBank/DDBJ databases">
        <title>Pseudomonas bimorpha sp. nov. isolated from bovine raw milk and skim milk concentrate.</title>
        <authorList>
            <person name="Hofmann K."/>
            <person name="Huptas C."/>
            <person name="Doll E."/>
            <person name="Scherer S."/>
            <person name="Wenning M."/>
        </authorList>
    </citation>
    <scope>NUCLEOTIDE SEQUENCE [LARGE SCALE GENOMIC DNA]</scope>
    <source>
        <strain evidence="2 3">DSM 13124</strain>
    </source>
</reference>
<feature type="transmembrane region" description="Helical" evidence="1">
    <location>
        <begin position="16"/>
        <end position="37"/>
    </location>
</feature>
<accession>A0A9X9BSL2</accession>
<evidence type="ECO:0000256" key="1">
    <source>
        <dbReference type="SAM" id="Phobius"/>
    </source>
</evidence>
<keyword evidence="1" id="KW-0472">Membrane</keyword>
<gene>
    <name evidence="2" type="ORF">FIV41_13410</name>
</gene>
<dbReference type="RefSeq" id="WP_074847688.1">
    <property type="nucleotide sequence ID" value="NZ_FNSU01000003.1"/>
</dbReference>
<dbReference type="Proteomes" id="UP000316123">
    <property type="component" value="Unassembled WGS sequence"/>
</dbReference>
<evidence type="ECO:0000313" key="2">
    <source>
        <dbReference type="EMBL" id="TWR59748.1"/>
    </source>
</evidence>
<keyword evidence="1" id="KW-0812">Transmembrane</keyword>
<evidence type="ECO:0000313" key="3">
    <source>
        <dbReference type="Proteomes" id="UP000316123"/>
    </source>
</evidence>
<keyword evidence="1" id="KW-1133">Transmembrane helix</keyword>
<protein>
    <submittedName>
        <fullName evidence="2">Uncharacterized protein</fullName>
    </submittedName>
</protein>